<name>B4FGQ1_MAIZE</name>
<dbReference type="AlphaFoldDB" id="B4FGQ1"/>
<evidence type="ECO:0000313" key="1">
    <source>
        <dbReference type="EMBL" id="ACF81294.1"/>
    </source>
</evidence>
<reference evidence="1" key="1">
    <citation type="journal article" date="2009" name="PLoS Genet.">
        <title>Sequencing, mapping, and analysis of 27,455 maize full-length cDNAs.</title>
        <authorList>
            <person name="Soderlund C."/>
            <person name="Descour A."/>
            <person name="Kudrna D."/>
            <person name="Bomhoff M."/>
            <person name="Boyd L."/>
            <person name="Currie J."/>
            <person name="Angelova A."/>
            <person name="Collura K."/>
            <person name="Wissotski M."/>
            <person name="Ashley E."/>
            <person name="Morrow D."/>
            <person name="Fernandes J."/>
            <person name="Walbot V."/>
            <person name="Yu Y."/>
        </authorList>
    </citation>
    <scope>NUCLEOTIDE SEQUENCE</scope>
    <source>
        <strain evidence="1">B73</strain>
    </source>
</reference>
<dbReference type="KEGG" id="zma:100193905"/>
<dbReference type="GeneID" id="100193905"/>
<accession>B4FGQ1</accession>
<dbReference type="EMBL" id="BT036289">
    <property type="protein sequence ID" value="ACF81294.1"/>
    <property type="molecule type" value="mRNA"/>
</dbReference>
<proteinExistence type="evidence at transcript level"/>
<sequence length="160" mass="16776">MPPSPSTPTPLPSPARSRPVAVCRSPCQHGCFADASPHTPLLCGGALQPRRSSCPCLAIVKLADAFALLPPSRSRLVSGLRGIDGQASATKWSSSLGSTKLKTLSICLVKVVHIATTAQEKTKSWKETSRSSRTTTSSRCGLAATPSQLPVKALSLLRFA</sequence>
<dbReference type="RefSeq" id="NP_001132449.1">
    <property type="nucleotide sequence ID" value="NM_001138977.1"/>
</dbReference>
<protein>
    <submittedName>
        <fullName evidence="1">Uncharacterized protein</fullName>
    </submittedName>
</protein>
<organism evidence="1">
    <name type="scientific">Zea mays</name>
    <name type="common">Maize</name>
    <dbReference type="NCBI Taxonomy" id="4577"/>
    <lineage>
        <taxon>Eukaryota</taxon>
        <taxon>Viridiplantae</taxon>
        <taxon>Streptophyta</taxon>
        <taxon>Embryophyta</taxon>
        <taxon>Tracheophyta</taxon>
        <taxon>Spermatophyta</taxon>
        <taxon>Magnoliopsida</taxon>
        <taxon>Liliopsida</taxon>
        <taxon>Poales</taxon>
        <taxon>Poaceae</taxon>
        <taxon>PACMAD clade</taxon>
        <taxon>Panicoideae</taxon>
        <taxon>Andropogonodae</taxon>
        <taxon>Andropogoneae</taxon>
        <taxon>Tripsacinae</taxon>
        <taxon>Zea</taxon>
    </lineage>
</organism>